<comment type="caution">
    <text evidence="3">The sequence shown here is derived from an EMBL/GenBank/DDBJ whole genome shotgun (WGS) entry which is preliminary data.</text>
</comment>
<dbReference type="InterPro" id="IPR004846">
    <property type="entry name" value="T2SS/T3SS_dom"/>
</dbReference>
<dbReference type="PANTHER" id="PTHR30332">
    <property type="entry name" value="PROBABLE GENERAL SECRETION PATHWAY PROTEIN D"/>
    <property type="match status" value="1"/>
</dbReference>
<name>A0A645J6F2_9ZZZZ</name>
<gene>
    <name evidence="3" type="ORF">SDC9_205982</name>
</gene>
<feature type="domain" description="Type II/III secretion system secretin-like" evidence="2">
    <location>
        <begin position="2"/>
        <end position="73"/>
    </location>
</feature>
<evidence type="ECO:0000313" key="3">
    <source>
        <dbReference type="EMBL" id="MPN58279.1"/>
    </source>
</evidence>
<evidence type="ECO:0000259" key="2">
    <source>
        <dbReference type="Pfam" id="PF00263"/>
    </source>
</evidence>
<dbReference type="Pfam" id="PF00263">
    <property type="entry name" value="Secretin"/>
    <property type="match status" value="1"/>
</dbReference>
<dbReference type="PANTHER" id="PTHR30332:SF17">
    <property type="entry name" value="TYPE IV PILIATION SYSTEM PROTEIN DR_0774-RELATED"/>
    <property type="match status" value="1"/>
</dbReference>
<organism evidence="3">
    <name type="scientific">bioreactor metagenome</name>
    <dbReference type="NCBI Taxonomy" id="1076179"/>
    <lineage>
        <taxon>unclassified sequences</taxon>
        <taxon>metagenomes</taxon>
        <taxon>ecological metagenomes</taxon>
    </lineage>
</organism>
<protein>
    <recommendedName>
        <fullName evidence="2">Type II/III secretion system secretin-like domain-containing protein</fullName>
    </recommendedName>
</protein>
<dbReference type="AlphaFoldDB" id="A0A645J6F2"/>
<dbReference type="EMBL" id="VSSQ01130779">
    <property type="protein sequence ID" value="MPN58279.1"/>
    <property type="molecule type" value="Genomic_DNA"/>
</dbReference>
<sequence length="153" mass="16157">MIPSLTVRRADTTVQLNDGQSLVIAGLIKNNITEAVKRFPGLGEIPVLGALARSTEFQTDQTELMFIFTPRLVQALAEAPRVPTDNHVPPSRAERYLNGALESSKPAPADKTAPVPAPAMPADAATPMPAPTAAPQELQPPAPVEPSVDRPAP</sequence>
<evidence type="ECO:0000256" key="1">
    <source>
        <dbReference type="SAM" id="MobiDB-lite"/>
    </source>
</evidence>
<proteinExistence type="predicted"/>
<feature type="compositionally biased region" description="Pro residues" evidence="1">
    <location>
        <begin position="128"/>
        <end position="144"/>
    </location>
</feature>
<dbReference type="GO" id="GO:0015627">
    <property type="term" value="C:type II protein secretion system complex"/>
    <property type="evidence" value="ECO:0007669"/>
    <property type="project" value="TreeGrafter"/>
</dbReference>
<dbReference type="GO" id="GO:0009306">
    <property type="term" value="P:protein secretion"/>
    <property type="evidence" value="ECO:0007669"/>
    <property type="project" value="InterPro"/>
</dbReference>
<feature type="region of interest" description="Disordered" evidence="1">
    <location>
        <begin position="82"/>
        <end position="153"/>
    </location>
</feature>
<accession>A0A645J6F2</accession>
<reference evidence="3" key="1">
    <citation type="submission" date="2019-08" db="EMBL/GenBank/DDBJ databases">
        <authorList>
            <person name="Kucharzyk K."/>
            <person name="Murdoch R.W."/>
            <person name="Higgins S."/>
            <person name="Loffler F."/>
        </authorList>
    </citation>
    <scope>NUCLEOTIDE SEQUENCE</scope>
</reference>
<dbReference type="InterPro" id="IPR050810">
    <property type="entry name" value="Bact_Secretion_Sys_Channel"/>
</dbReference>